<name>A0ACB8DDA3_DERSI</name>
<sequence length="342" mass="39221">MNIRQLKKEELLLLAAELGMDISHKLRKPEIRTAIDEVGFEEDEITYAWEKIHPESKTREEAKERERKEREEEKQHEIQMEEMRREIQQLRVQQARYNLRNFKEGENIECFLAYFEQVCAEIELDRDFWPLSLLGVFPGNVSCCLARLSDQDFSNYDEAKSALLRHFGIPVEHERESPNDDQQSARKEDETAGAGDIVKPEEEIVPIYPTEIQVDNQALSCDDKHVKEADEIASSGDIIKPEEEIFPISPKDLQEGDWPPEKKPRIQRPRSAEARVLRRSDASRLLSLPVAIVLVGNVNLGSQKATHSRSVFPGAMTPTERAHITSRLRMCSNGLLTVVPQA</sequence>
<keyword evidence="2" id="KW-1185">Reference proteome</keyword>
<accession>A0ACB8DDA3</accession>
<gene>
    <name evidence="1" type="ORF">HPB49_013053</name>
</gene>
<organism evidence="1 2">
    <name type="scientific">Dermacentor silvarum</name>
    <name type="common">Tick</name>
    <dbReference type="NCBI Taxonomy" id="543639"/>
    <lineage>
        <taxon>Eukaryota</taxon>
        <taxon>Metazoa</taxon>
        <taxon>Ecdysozoa</taxon>
        <taxon>Arthropoda</taxon>
        <taxon>Chelicerata</taxon>
        <taxon>Arachnida</taxon>
        <taxon>Acari</taxon>
        <taxon>Parasitiformes</taxon>
        <taxon>Ixodida</taxon>
        <taxon>Ixodoidea</taxon>
        <taxon>Ixodidae</taxon>
        <taxon>Rhipicephalinae</taxon>
        <taxon>Dermacentor</taxon>
    </lineage>
</organism>
<comment type="caution">
    <text evidence="1">The sequence shown here is derived from an EMBL/GenBank/DDBJ whole genome shotgun (WGS) entry which is preliminary data.</text>
</comment>
<evidence type="ECO:0000313" key="2">
    <source>
        <dbReference type="Proteomes" id="UP000821865"/>
    </source>
</evidence>
<protein>
    <submittedName>
        <fullName evidence="1">Uncharacterized protein</fullName>
    </submittedName>
</protein>
<evidence type="ECO:0000313" key="1">
    <source>
        <dbReference type="EMBL" id="KAH7966020.1"/>
    </source>
</evidence>
<dbReference type="Proteomes" id="UP000821865">
    <property type="component" value="Chromosome 2"/>
</dbReference>
<proteinExistence type="predicted"/>
<dbReference type="EMBL" id="CM023471">
    <property type="protein sequence ID" value="KAH7966020.1"/>
    <property type="molecule type" value="Genomic_DNA"/>
</dbReference>
<reference evidence="1" key="1">
    <citation type="submission" date="2020-05" db="EMBL/GenBank/DDBJ databases">
        <title>Large-scale comparative analyses of tick genomes elucidate their genetic diversity and vector capacities.</title>
        <authorList>
            <person name="Jia N."/>
            <person name="Wang J."/>
            <person name="Shi W."/>
            <person name="Du L."/>
            <person name="Sun Y."/>
            <person name="Zhan W."/>
            <person name="Jiang J."/>
            <person name="Wang Q."/>
            <person name="Zhang B."/>
            <person name="Ji P."/>
            <person name="Sakyi L.B."/>
            <person name="Cui X."/>
            <person name="Yuan T."/>
            <person name="Jiang B."/>
            <person name="Yang W."/>
            <person name="Lam T.T.-Y."/>
            <person name="Chang Q."/>
            <person name="Ding S."/>
            <person name="Wang X."/>
            <person name="Zhu J."/>
            <person name="Ruan X."/>
            <person name="Zhao L."/>
            <person name="Wei J."/>
            <person name="Que T."/>
            <person name="Du C."/>
            <person name="Cheng J."/>
            <person name="Dai P."/>
            <person name="Han X."/>
            <person name="Huang E."/>
            <person name="Gao Y."/>
            <person name="Liu J."/>
            <person name="Shao H."/>
            <person name="Ye R."/>
            <person name="Li L."/>
            <person name="Wei W."/>
            <person name="Wang X."/>
            <person name="Wang C."/>
            <person name="Yang T."/>
            <person name="Huo Q."/>
            <person name="Li W."/>
            <person name="Guo W."/>
            <person name="Chen H."/>
            <person name="Zhou L."/>
            <person name="Ni X."/>
            <person name="Tian J."/>
            <person name="Zhou Y."/>
            <person name="Sheng Y."/>
            <person name="Liu T."/>
            <person name="Pan Y."/>
            <person name="Xia L."/>
            <person name="Li J."/>
            <person name="Zhao F."/>
            <person name="Cao W."/>
        </authorList>
    </citation>
    <scope>NUCLEOTIDE SEQUENCE</scope>
    <source>
        <strain evidence="1">Dsil-2018</strain>
    </source>
</reference>